<evidence type="ECO:0000256" key="5">
    <source>
        <dbReference type="ARBA" id="ARBA00023136"/>
    </source>
</evidence>
<dbReference type="GO" id="GO:0016020">
    <property type="term" value="C:membrane"/>
    <property type="evidence" value="ECO:0007669"/>
    <property type="project" value="UniProtKB-SubCell"/>
</dbReference>
<dbReference type="SUPFAM" id="SSF140478">
    <property type="entry name" value="LemA-like"/>
    <property type="match status" value="1"/>
</dbReference>
<gene>
    <name evidence="7" type="ORF">DES38_11624</name>
</gene>
<evidence type="ECO:0000256" key="3">
    <source>
        <dbReference type="ARBA" id="ARBA00022692"/>
    </source>
</evidence>
<keyword evidence="3 6" id="KW-0812">Transmembrane</keyword>
<sequence length="185" mass="21162">MTGWIIGGVVVLVIIILIGWVISTYNRLVSTRELVENAMGQISTQIESRWDALKSMIDGTKRYEKHEAEVLEGITEKRSQIGKGAEVSDVNQDDQLFNQALGRLIAVAENYPDLKASTVYQDTLRNIDKYENQVRQSRMIYNDTVTKYNRIIQMVPSNIIAGMFNFTKRDYFEGTQEKTEMPSWG</sequence>
<dbReference type="EMBL" id="QJJR01000016">
    <property type="protein sequence ID" value="PXW87337.1"/>
    <property type="molecule type" value="Genomic_DNA"/>
</dbReference>
<dbReference type="RefSeq" id="WP_211305863.1">
    <property type="nucleotide sequence ID" value="NZ_QJJR01000016.1"/>
</dbReference>
<dbReference type="PANTHER" id="PTHR34478:SF1">
    <property type="entry name" value="PROTEIN LEMA"/>
    <property type="match status" value="1"/>
</dbReference>
<dbReference type="Pfam" id="PF04011">
    <property type="entry name" value="LemA"/>
    <property type="match status" value="1"/>
</dbReference>
<comment type="caution">
    <text evidence="7">The sequence shown here is derived from an EMBL/GenBank/DDBJ whole genome shotgun (WGS) entry which is preliminary data.</text>
</comment>
<dbReference type="InterPro" id="IPR007156">
    <property type="entry name" value="MamQ_LemA"/>
</dbReference>
<feature type="transmembrane region" description="Helical" evidence="6">
    <location>
        <begin position="6"/>
        <end position="25"/>
    </location>
</feature>
<comment type="subcellular location">
    <subcellularLocation>
        <location evidence="1">Membrane</location>
        <topology evidence="1">Single-pass membrane protein</topology>
    </subcellularLocation>
</comment>
<name>A0A2V3VZ73_9BACI</name>
<dbReference type="PANTHER" id="PTHR34478">
    <property type="entry name" value="PROTEIN LEMA"/>
    <property type="match status" value="1"/>
</dbReference>
<accession>A0A2V3VZ73</accession>
<proteinExistence type="inferred from homology"/>
<dbReference type="Gene3D" id="1.20.1440.20">
    <property type="entry name" value="LemA-like domain"/>
    <property type="match status" value="1"/>
</dbReference>
<evidence type="ECO:0000256" key="6">
    <source>
        <dbReference type="SAM" id="Phobius"/>
    </source>
</evidence>
<organism evidence="7 8">
    <name type="scientific">Streptohalobacillus salinus</name>
    <dbReference type="NCBI Taxonomy" id="621096"/>
    <lineage>
        <taxon>Bacteria</taxon>
        <taxon>Bacillati</taxon>
        <taxon>Bacillota</taxon>
        <taxon>Bacilli</taxon>
        <taxon>Bacillales</taxon>
        <taxon>Bacillaceae</taxon>
        <taxon>Streptohalobacillus</taxon>
    </lineage>
</organism>
<evidence type="ECO:0000256" key="1">
    <source>
        <dbReference type="ARBA" id="ARBA00004167"/>
    </source>
</evidence>
<reference evidence="7 8" key="1">
    <citation type="submission" date="2018-05" db="EMBL/GenBank/DDBJ databases">
        <title>Genomic Encyclopedia of Type Strains, Phase IV (KMG-IV): sequencing the most valuable type-strain genomes for metagenomic binning, comparative biology and taxonomic classification.</title>
        <authorList>
            <person name="Goeker M."/>
        </authorList>
    </citation>
    <scope>NUCLEOTIDE SEQUENCE [LARGE SCALE GENOMIC DNA]</scope>
    <source>
        <strain evidence="7 8">DSM 22440</strain>
    </source>
</reference>
<comment type="similarity">
    <text evidence="2">Belongs to the LemA family.</text>
</comment>
<evidence type="ECO:0000313" key="7">
    <source>
        <dbReference type="EMBL" id="PXW87337.1"/>
    </source>
</evidence>
<protein>
    <submittedName>
        <fullName evidence="7">LemA protein</fullName>
    </submittedName>
</protein>
<dbReference type="InterPro" id="IPR023353">
    <property type="entry name" value="LemA-like_dom_sf"/>
</dbReference>
<dbReference type="Proteomes" id="UP000247922">
    <property type="component" value="Unassembled WGS sequence"/>
</dbReference>
<evidence type="ECO:0000256" key="2">
    <source>
        <dbReference type="ARBA" id="ARBA00008854"/>
    </source>
</evidence>
<evidence type="ECO:0000256" key="4">
    <source>
        <dbReference type="ARBA" id="ARBA00022989"/>
    </source>
</evidence>
<keyword evidence="8" id="KW-1185">Reference proteome</keyword>
<keyword evidence="5 6" id="KW-0472">Membrane</keyword>
<evidence type="ECO:0000313" key="8">
    <source>
        <dbReference type="Proteomes" id="UP000247922"/>
    </source>
</evidence>
<keyword evidence="4 6" id="KW-1133">Transmembrane helix</keyword>
<dbReference type="AlphaFoldDB" id="A0A2V3VZ73"/>